<dbReference type="PANTHER" id="PTHR43065:SF10">
    <property type="entry name" value="PEROXIDE STRESS-ACTIVATED HISTIDINE KINASE MAK3"/>
    <property type="match status" value="1"/>
</dbReference>
<keyword evidence="5" id="KW-0547">Nucleotide-binding</keyword>
<dbReference type="NCBIfam" id="TIGR00229">
    <property type="entry name" value="sensory_box"/>
    <property type="match status" value="2"/>
</dbReference>
<dbReference type="PROSITE" id="PS50109">
    <property type="entry name" value="HIS_KIN"/>
    <property type="match status" value="1"/>
</dbReference>
<reference evidence="11 12" key="1">
    <citation type="submission" date="2017-09" db="EMBL/GenBank/DDBJ databases">
        <title>Genomics of the genus Arcobacter.</title>
        <authorList>
            <person name="Perez-Cataluna A."/>
            <person name="Figueras M.J."/>
            <person name="Salas-Masso N."/>
        </authorList>
    </citation>
    <scope>NUCLEOTIDE SEQUENCE [LARGE SCALE GENOMIC DNA]</scope>
    <source>
        <strain evidence="11 12">DSM 18005</strain>
    </source>
</reference>
<dbReference type="PRINTS" id="PR00344">
    <property type="entry name" value="BCTRLSENSOR"/>
</dbReference>
<keyword evidence="3" id="KW-0597">Phosphoprotein</keyword>
<dbReference type="CDD" id="cd00130">
    <property type="entry name" value="PAS"/>
    <property type="match status" value="2"/>
</dbReference>
<evidence type="ECO:0000256" key="1">
    <source>
        <dbReference type="ARBA" id="ARBA00000085"/>
    </source>
</evidence>
<comment type="caution">
    <text evidence="11">The sequence shown here is derived from an EMBL/GenBank/DDBJ whole genome shotgun (WGS) entry which is preliminary data.</text>
</comment>
<dbReference type="OrthoDB" id="5365412at2"/>
<dbReference type="Pfam" id="PF08448">
    <property type="entry name" value="PAS_4"/>
    <property type="match status" value="1"/>
</dbReference>
<dbReference type="PROSITE" id="PS50112">
    <property type="entry name" value="PAS"/>
    <property type="match status" value="2"/>
</dbReference>
<dbReference type="GO" id="GO:0005524">
    <property type="term" value="F:ATP binding"/>
    <property type="evidence" value="ECO:0007669"/>
    <property type="project" value="UniProtKB-KW"/>
</dbReference>
<organism evidence="11 12">
    <name type="scientific">Malaciobacter halophilus</name>
    <dbReference type="NCBI Taxonomy" id="197482"/>
    <lineage>
        <taxon>Bacteria</taxon>
        <taxon>Pseudomonadati</taxon>
        <taxon>Campylobacterota</taxon>
        <taxon>Epsilonproteobacteria</taxon>
        <taxon>Campylobacterales</taxon>
        <taxon>Arcobacteraceae</taxon>
        <taxon>Malaciobacter</taxon>
    </lineage>
</organism>
<dbReference type="InterPro" id="IPR003594">
    <property type="entry name" value="HATPase_dom"/>
</dbReference>
<dbReference type="EMBL" id="NXIF01000018">
    <property type="protein sequence ID" value="PKI81327.1"/>
    <property type="molecule type" value="Genomic_DNA"/>
</dbReference>
<dbReference type="InterPro" id="IPR004358">
    <property type="entry name" value="Sig_transdc_His_kin-like_C"/>
</dbReference>
<dbReference type="Gene3D" id="1.10.287.130">
    <property type="match status" value="1"/>
</dbReference>
<evidence type="ECO:0000313" key="11">
    <source>
        <dbReference type="EMBL" id="PKI81327.1"/>
    </source>
</evidence>
<dbReference type="GO" id="GO:0000155">
    <property type="term" value="F:phosphorelay sensor kinase activity"/>
    <property type="evidence" value="ECO:0007669"/>
    <property type="project" value="InterPro"/>
</dbReference>
<dbReference type="EC" id="2.7.13.3" evidence="2"/>
<dbReference type="RefSeq" id="WP_101184262.1">
    <property type="nucleotide sequence ID" value="NZ_CP031218.1"/>
</dbReference>
<name>A0A2N1J438_9BACT</name>
<dbReference type="InterPro" id="IPR013656">
    <property type="entry name" value="PAS_4"/>
</dbReference>
<comment type="catalytic activity">
    <reaction evidence="1">
        <text>ATP + protein L-histidine = ADP + protein N-phospho-L-histidine.</text>
        <dbReference type="EC" id="2.7.13.3"/>
    </reaction>
</comment>
<dbReference type="SUPFAM" id="SSF55785">
    <property type="entry name" value="PYP-like sensor domain (PAS domain)"/>
    <property type="match status" value="2"/>
</dbReference>
<dbReference type="InterPro" id="IPR005467">
    <property type="entry name" value="His_kinase_dom"/>
</dbReference>
<dbReference type="SMART" id="SM00387">
    <property type="entry name" value="HATPase_c"/>
    <property type="match status" value="1"/>
</dbReference>
<dbReference type="SUPFAM" id="SSF47384">
    <property type="entry name" value="Homodimeric domain of signal transducing histidine kinase"/>
    <property type="match status" value="1"/>
</dbReference>
<protein>
    <recommendedName>
        <fullName evidence="2">histidine kinase</fullName>
        <ecNumber evidence="2">2.7.13.3</ecNumber>
    </recommendedName>
</protein>
<evidence type="ECO:0000313" key="12">
    <source>
        <dbReference type="Proteomes" id="UP000233248"/>
    </source>
</evidence>
<dbReference type="InterPro" id="IPR036097">
    <property type="entry name" value="HisK_dim/P_sf"/>
</dbReference>
<dbReference type="PANTHER" id="PTHR43065">
    <property type="entry name" value="SENSOR HISTIDINE KINASE"/>
    <property type="match status" value="1"/>
</dbReference>
<dbReference type="Proteomes" id="UP000233248">
    <property type="component" value="Unassembled WGS sequence"/>
</dbReference>
<evidence type="ECO:0000256" key="8">
    <source>
        <dbReference type="ARBA" id="ARBA00023012"/>
    </source>
</evidence>
<keyword evidence="6" id="KW-0418">Kinase</keyword>
<keyword evidence="4" id="KW-0808">Transferase</keyword>
<dbReference type="InterPro" id="IPR035965">
    <property type="entry name" value="PAS-like_dom_sf"/>
</dbReference>
<keyword evidence="8" id="KW-0902">Two-component regulatory system</keyword>
<dbReference type="Pfam" id="PF00512">
    <property type="entry name" value="HisKA"/>
    <property type="match status" value="1"/>
</dbReference>
<gene>
    <name evidence="11" type="ORF">CP960_04830</name>
</gene>
<keyword evidence="12" id="KW-1185">Reference proteome</keyword>
<dbReference type="Gene3D" id="3.30.450.20">
    <property type="entry name" value="PAS domain"/>
    <property type="match status" value="2"/>
</dbReference>
<accession>A0A2N1J438</accession>
<dbReference type="AlphaFoldDB" id="A0A2N1J438"/>
<evidence type="ECO:0000259" key="9">
    <source>
        <dbReference type="PROSITE" id="PS50109"/>
    </source>
</evidence>
<dbReference type="SMART" id="SM00091">
    <property type="entry name" value="PAS"/>
    <property type="match status" value="2"/>
</dbReference>
<feature type="domain" description="Histidine kinase" evidence="9">
    <location>
        <begin position="289"/>
        <end position="509"/>
    </location>
</feature>
<dbReference type="InterPro" id="IPR000014">
    <property type="entry name" value="PAS"/>
</dbReference>
<dbReference type="CDD" id="cd00082">
    <property type="entry name" value="HisKA"/>
    <property type="match status" value="1"/>
</dbReference>
<dbReference type="Gene3D" id="3.30.565.10">
    <property type="entry name" value="Histidine kinase-like ATPase, C-terminal domain"/>
    <property type="match status" value="1"/>
</dbReference>
<evidence type="ECO:0000256" key="6">
    <source>
        <dbReference type="ARBA" id="ARBA00022777"/>
    </source>
</evidence>
<dbReference type="InterPro" id="IPR003661">
    <property type="entry name" value="HisK_dim/P_dom"/>
</dbReference>
<dbReference type="InterPro" id="IPR036890">
    <property type="entry name" value="HATPase_C_sf"/>
</dbReference>
<feature type="domain" description="PAS" evidence="10">
    <location>
        <begin position="4"/>
        <end position="50"/>
    </location>
</feature>
<evidence type="ECO:0000256" key="5">
    <source>
        <dbReference type="ARBA" id="ARBA00022741"/>
    </source>
</evidence>
<dbReference type="KEGG" id="ahs:AHALO_2072"/>
<proteinExistence type="predicted"/>
<dbReference type="Pfam" id="PF02518">
    <property type="entry name" value="HATPase_c"/>
    <property type="match status" value="1"/>
</dbReference>
<evidence type="ECO:0000259" key="10">
    <source>
        <dbReference type="PROSITE" id="PS50112"/>
    </source>
</evidence>
<feature type="domain" description="PAS" evidence="10">
    <location>
        <begin position="142"/>
        <end position="190"/>
    </location>
</feature>
<keyword evidence="7" id="KW-0067">ATP-binding</keyword>
<evidence type="ECO:0000256" key="4">
    <source>
        <dbReference type="ARBA" id="ARBA00022679"/>
    </source>
</evidence>
<evidence type="ECO:0000256" key="7">
    <source>
        <dbReference type="ARBA" id="ARBA00022840"/>
    </source>
</evidence>
<dbReference type="SUPFAM" id="SSF55874">
    <property type="entry name" value="ATPase domain of HSP90 chaperone/DNA topoisomerase II/histidine kinase"/>
    <property type="match status" value="1"/>
</dbReference>
<evidence type="ECO:0000256" key="2">
    <source>
        <dbReference type="ARBA" id="ARBA00012438"/>
    </source>
</evidence>
<dbReference type="SMART" id="SM00388">
    <property type="entry name" value="HisKA"/>
    <property type="match status" value="1"/>
</dbReference>
<sequence length="509" mass="59079">MKSEKLELETLLELFYNANDMIFVIDIDNTKIVYANEMFLDKFEYSKKDLETLDISQIRKPLENKPFKQICEDIKKSKKSSTFSKYFSKSGKKYYLESHNSLQRINNKNYVFSISRDITTKIEKEILIEEEINIKISEIENQKIFLDTLLQSNPTAIFYKDKDGKYLGCNKAWEKLTGIDKDSVLNKSVFDVAPNDIAKIYFEQDKKVLSLEQNPQIYQSEVYNKSLDKRFDVVFYKSAYFNSNGEVIGLIGVVIDVTEVIALEKEKEKKEKIIYQQSKMAAMGEMIESIAHQWRQPLSTMTVSASGIKMQKEFGILEDKSLNEFLDAILDSANHLSQTIDDFKNFFKSKKIEEEFDIKNTIKKTLTLLSSKFKNRHIKIIKNIHSVKIYSLQNELIHVILNILNNANDALEETNLKQKLIFVNTKKDKNNLIIEIIDNAGGIKEEYINKIFDAYFSTKDEKKGTGIGLYMSKEIITNHLNGNIKVQNYKLQYKEKNYTGAKFTITLPL</sequence>
<dbReference type="Pfam" id="PF13426">
    <property type="entry name" value="PAS_9"/>
    <property type="match status" value="1"/>
</dbReference>
<evidence type="ECO:0000256" key="3">
    <source>
        <dbReference type="ARBA" id="ARBA00022553"/>
    </source>
</evidence>